<sequence>MILGNTINTNTSIQPSTRRIQPKNLIYQDPARGHESQPETLSSSADVKGTVAKPATDLGKLLVTTTNSLVTMDPHIESELLGIDNRSTVDQINVLEAHVVTLEERASMLQERTERLDSVNEVSTAEVTYDARNRGLLLPATQSAVAEKESLSIERSMVPARSARSCGRGPAPPVAIPAFVEEDRCPQNAEEEVIYEAWIRWRVLKFFEFAEPVRVNA</sequence>
<evidence type="ECO:0000313" key="2">
    <source>
        <dbReference type="Proteomes" id="UP000783213"/>
    </source>
</evidence>
<dbReference type="GeneID" id="62228365"/>
<organism evidence="1 2">
    <name type="scientific">Botrytis deweyae</name>
    <dbReference type="NCBI Taxonomy" id="2478750"/>
    <lineage>
        <taxon>Eukaryota</taxon>
        <taxon>Fungi</taxon>
        <taxon>Dikarya</taxon>
        <taxon>Ascomycota</taxon>
        <taxon>Pezizomycotina</taxon>
        <taxon>Leotiomycetes</taxon>
        <taxon>Helotiales</taxon>
        <taxon>Sclerotiniaceae</taxon>
        <taxon>Botrytis</taxon>
    </lineage>
</organism>
<comment type="caution">
    <text evidence="1">The sequence shown here is derived from an EMBL/GenBank/DDBJ whole genome shotgun (WGS) entry which is preliminary data.</text>
</comment>
<accession>A0ABQ7IY99</accession>
<keyword evidence="2" id="KW-1185">Reference proteome</keyword>
<dbReference type="EMBL" id="RCSX01000003">
    <property type="protein sequence ID" value="KAF7937277.1"/>
    <property type="molecule type" value="Genomic_DNA"/>
</dbReference>
<dbReference type="Proteomes" id="UP000783213">
    <property type="component" value="Unassembled WGS sequence"/>
</dbReference>
<gene>
    <name evidence="1" type="ORF">EAE98_001591</name>
</gene>
<dbReference type="RefSeq" id="XP_038814195.1">
    <property type="nucleotide sequence ID" value="XM_038949210.1"/>
</dbReference>
<name>A0ABQ7IY99_9HELO</name>
<evidence type="ECO:0000313" key="1">
    <source>
        <dbReference type="EMBL" id="KAF7937277.1"/>
    </source>
</evidence>
<reference evidence="1 2" key="1">
    <citation type="journal article" date="2020" name="Genome Biol. Evol.">
        <title>Comparative genomics of Sclerotiniaceae.</title>
        <authorList>
            <person name="Valero Jimenez C.A."/>
            <person name="Steentjes M."/>
            <person name="Scholten O.E."/>
            <person name="Van Kan J.A.L."/>
        </authorList>
    </citation>
    <scope>NUCLEOTIDE SEQUENCE [LARGE SCALE GENOMIC DNA]</scope>
    <source>
        <strain evidence="1 2">B1</strain>
    </source>
</reference>
<protein>
    <submittedName>
        <fullName evidence="1">Uncharacterized protein</fullName>
    </submittedName>
</protein>
<proteinExistence type="predicted"/>